<dbReference type="GO" id="GO:0002092">
    <property type="term" value="P:positive regulation of receptor internalization"/>
    <property type="evidence" value="ECO:0007669"/>
    <property type="project" value="EnsemblFungi"/>
</dbReference>
<dbReference type="FunCoup" id="A0A1D2VNE8">
    <property type="interactions" value="22"/>
</dbReference>
<dbReference type="Pfam" id="PF13002">
    <property type="entry name" value="LDB19"/>
    <property type="match status" value="1"/>
</dbReference>
<dbReference type="GO" id="GO:0005829">
    <property type="term" value="C:cytosol"/>
    <property type="evidence" value="ECO:0007669"/>
    <property type="project" value="EnsemblFungi"/>
</dbReference>
<proteinExistence type="predicted"/>
<dbReference type="OrthoDB" id="3832628at2759"/>
<dbReference type="InParanoid" id="A0A1D2VNE8"/>
<dbReference type="GeneID" id="30966359"/>
<feature type="region of interest" description="Disordered" evidence="1">
    <location>
        <begin position="325"/>
        <end position="389"/>
    </location>
</feature>
<feature type="domain" description="LDB19 N-terminal" evidence="2">
    <location>
        <begin position="90"/>
        <end position="275"/>
    </location>
</feature>
<evidence type="ECO:0000313" key="3">
    <source>
        <dbReference type="EMBL" id="ODV63151.1"/>
    </source>
</evidence>
<feature type="compositionally biased region" description="Basic and acidic residues" evidence="1">
    <location>
        <begin position="353"/>
        <end position="366"/>
    </location>
</feature>
<dbReference type="Proteomes" id="UP000095038">
    <property type="component" value="Unassembled WGS sequence"/>
</dbReference>
<dbReference type="GO" id="GO:0070086">
    <property type="term" value="P:ubiquitin-dependent endocytosis"/>
    <property type="evidence" value="ECO:0007669"/>
    <property type="project" value="EnsemblFungi"/>
</dbReference>
<protein>
    <recommendedName>
        <fullName evidence="2">LDB19 N-terminal domain-containing protein</fullName>
    </recommendedName>
</protein>
<sequence>MRFLKSHSNNSSEHSSHSRIIPNLNDLANSIIVNKKPYTLTLSLESPPLIFYGSPKNSSGALLSGLLILKIPNKNSSDSIPSDPTTINSVQIKLLQIVNYSKPFLPPSSVISSCSKCKHKTTELARWDVLVSSTAFSPGRQVYPFSHLLPGSLPASSVLGSTHTATITYQLVATSKCLYKNKETTVDTTLPLKIMRSFLKEQDKHSLRVFPPTNVTASATLPNVIYPKSNFSIELKLDGMVDKENKKRWRMRRMNWRIEENVKVRANCCSSSYHDTKLKVIQQHIKETQHTFPPKKLSTFNMIFTNSSVSSVDQSQQNRELDDELFDNNQNNSTPSSNDNLSESNTNQSENEISDHDLVFSNHDRPATPSTPLSITSSTSSAPQTKSKEEEALFLEELRTIAFGSAKSGWKSDFTGNGCIELVANIDVQRVSTGFSNYIHSSSSTKLVPSNTLTQGANMSCDISDPTLGIYVNHVLVVEVVIAEESVQPRAKDYITNPPAPHQKTSPTHSANSNSNPPNNNSELKASNEITDSTESGIPTGSARVLRMQFNLNVAERSGFGIAWDDEVPPTYEAVKSLSPPTYAEVTDSPSLLCLSPLLQAHVSSHSTSTNSNYNLFNLSNPSNERSAVFYGFGQTPAMIPMRSSNGSSSESFFGVIDSNMIDDLQI</sequence>
<dbReference type="GO" id="GO:0071230">
    <property type="term" value="P:cellular response to amino acid stimulus"/>
    <property type="evidence" value="ECO:0007669"/>
    <property type="project" value="EnsemblFungi"/>
</dbReference>
<dbReference type="EMBL" id="KV454476">
    <property type="protein sequence ID" value="ODV63151.1"/>
    <property type="molecule type" value="Genomic_DNA"/>
</dbReference>
<dbReference type="GO" id="GO:0031625">
    <property type="term" value="F:ubiquitin protein ligase binding"/>
    <property type="evidence" value="ECO:0007669"/>
    <property type="project" value="EnsemblFungi"/>
</dbReference>
<name>A0A1D2VNE8_9ASCO</name>
<feature type="compositionally biased region" description="Polar residues" evidence="1">
    <location>
        <begin position="327"/>
        <end position="351"/>
    </location>
</feature>
<evidence type="ECO:0000313" key="4">
    <source>
        <dbReference type="Proteomes" id="UP000095038"/>
    </source>
</evidence>
<dbReference type="GO" id="GO:0000138">
    <property type="term" value="C:Golgi trans cisterna"/>
    <property type="evidence" value="ECO:0007669"/>
    <property type="project" value="EnsemblFungi"/>
</dbReference>
<feature type="compositionally biased region" description="Low complexity" evidence="1">
    <location>
        <begin position="367"/>
        <end position="383"/>
    </location>
</feature>
<reference evidence="4" key="1">
    <citation type="submission" date="2016-05" db="EMBL/GenBank/DDBJ databases">
        <title>Comparative genomics of biotechnologically important yeasts.</title>
        <authorList>
            <consortium name="DOE Joint Genome Institute"/>
            <person name="Riley R."/>
            <person name="Haridas S."/>
            <person name="Wolfe K.H."/>
            <person name="Lopes M.R."/>
            <person name="Hittinger C.T."/>
            <person name="Goker M."/>
            <person name="Salamov A."/>
            <person name="Wisecaver J."/>
            <person name="Long T.M."/>
            <person name="Aerts A.L."/>
            <person name="Barry K."/>
            <person name="Choi C."/>
            <person name="Clum A."/>
            <person name="Coughlan A.Y."/>
            <person name="Deshpande S."/>
            <person name="Douglass A.P."/>
            <person name="Hanson S.J."/>
            <person name="Klenk H.-P."/>
            <person name="Labutti K."/>
            <person name="Lapidus A."/>
            <person name="Lindquist E."/>
            <person name="Lipzen A."/>
            <person name="Meier-Kolthoff J.P."/>
            <person name="Ohm R.A."/>
            <person name="Otillar R.P."/>
            <person name="Pangilinan J."/>
            <person name="Peng Y."/>
            <person name="Rokas A."/>
            <person name="Rosa C.A."/>
            <person name="Scheuner C."/>
            <person name="Sibirny A.A."/>
            <person name="Slot J.C."/>
            <person name="Stielow J.B."/>
            <person name="Sun H."/>
            <person name="Kurtzman C.P."/>
            <person name="Blackwell M."/>
            <person name="Grigoriev I.V."/>
            <person name="Jeffries T.W."/>
        </authorList>
    </citation>
    <scope>NUCLEOTIDE SEQUENCE [LARGE SCALE GENOMIC DNA]</scope>
    <source>
        <strain evidence="4">DSM 1968</strain>
    </source>
</reference>
<dbReference type="RefSeq" id="XP_020049458.1">
    <property type="nucleotide sequence ID" value="XM_020192723.1"/>
</dbReference>
<keyword evidence="4" id="KW-1185">Reference proteome</keyword>
<dbReference type="STRING" id="1344418.A0A1D2VNE8"/>
<dbReference type="GO" id="GO:0005886">
    <property type="term" value="C:plasma membrane"/>
    <property type="evidence" value="ECO:0007669"/>
    <property type="project" value="EnsemblFungi"/>
</dbReference>
<dbReference type="InterPro" id="IPR024391">
    <property type="entry name" value="LDB19_N"/>
</dbReference>
<accession>A0A1D2VNE8</accession>
<evidence type="ECO:0000256" key="1">
    <source>
        <dbReference type="SAM" id="MobiDB-lite"/>
    </source>
</evidence>
<organism evidence="3 4">
    <name type="scientific">Ascoidea rubescens DSM 1968</name>
    <dbReference type="NCBI Taxonomy" id="1344418"/>
    <lineage>
        <taxon>Eukaryota</taxon>
        <taxon>Fungi</taxon>
        <taxon>Dikarya</taxon>
        <taxon>Ascomycota</taxon>
        <taxon>Saccharomycotina</taxon>
        <taxon>Saccharomycetes</taxon>
        <taxon>Ascoideaceae</taxon>
        <taxon>Ascoidea</taxon>
    </lineage>
</organism>
<feature type="compositionally biased region" description="Low complexity" evidence="1">
    <location>
        <begin position="512"/>
        <end position="522"/>
    </location>
</feature>
<evidence type="ECO:0000259" key="2">
    <source>
        <dbReference type="Pfam" id="PF13002"/>
    </source>
</evidence>
<feature type="region of interest" description="Disordered" evidence="1">
    <location>
        <begin position="492"/>
        <end position="538"/>
    </location>
</feature>
<feature type="compositionally biased region" description="Polar residues" evidence="1">
    <location>
        <begin position="523"/>
        <end position="538"/>
    </location>
</feature>
<gene>
    <name evidence="3" type="ORF">ASCRUDRAFT_74533</name>
</gene>
<dbReference type="AlphaFoldDB" id="A0A1D2VNE8"/>
<dbReference type="GO" id="GO:0033554">
    <property type="term" value="P:cellular response to stress"/>
    <property type="evidence" value="ECO:0007669"/>
    <property type="project" value="EnsemblFungi"/>
</dbReference>